<keyword evidence="6 10" id="KW-1133">Transmembrane helix</keyword>
<sequence>MSITYNLTMIISIMLIFTVLFSIMIQMNHIIMMLLLFEKMALSIFIMIMYKSSLTSMNSMPLILFLTMSVCEASLGLAILVSIIRANGNDYVSSLFMSKF</sequence>
<comment type="subcellular location">
    <subcellularLocation>
        <location evidence="1">Membrane</location>
        <topology evidence="1">Multi-pass membrane protein</topology>
    </subcellularLocation>
</comment>
<dbReference type="Gene3D" id="1.10.287.3510">
    <property type="match status" value="1"/>
</dbReference>
<dbReference type="AlphaFoldDB" id="A0A481MVI8"/>
<comment type="similarity">
    <text evidence="2">Belongs to the complex I subunit 4L family.</text>
</comment>
<keyword evidence="4 10" id="KW-0812">Transmembrane</keyword>
<evidence type="ECO:0000313" key="11">
    <source>
        <dbReference type="EMBL" id="QAU54073.1"/>
    </source>
</evidence>
<protein>
    <recommendedName>
        <fullName evidence="3">NADH-ubiquinone oxidoreductase chain 4L</fullName>
    </recommendedName>
    <alternativeName>
        <fullName evidence="9">NADH dehydrogenase subunit 4L</fullName>
    </alternativeName>
</protein>
<feature type="transmembrane region" description="Helical" evidence="10">
    <location>
        <begin position="31"/>
        <end position="50"/>
    </location>
</feature>
<dbReference type="EMBL" id="MH916651">
    <property type="protein sequence ID" value="QAU54073.1"/>
    <property type="molecule type" value="Genomic_DNA"/>
</dbReference>
<gene>
    <name evidence="11" type="primary">ND4L</name>
</gene>
<reference evidence="11" key="1">
    <citation type="journal article" date="2018" name="Mol. Phylogenet. Evol.">
        <title>New patellogastropod mitogenomes help counteracting long-branch attraction in the deep phylogeny of gastropod mollusks.</title>
        <authorList>
            <person name="Uribe J.E."/>
            <person name="Irisarri I."/>
            <person name="Templado J."/>
            <person name="Zardoya R."/>
        </authorList>
    </citation>
    <scope>NUCLEOTIDE SEQUENCE</scope>
</reference>
<evidence type="ECO:0000256" key="5">
    <source>
        <dbReference type="ARBA" id="ARBA00022967"/>
    </source>
</evidence>
<evidence type="ECO:0000256" key="2">
    <source>
        <dbReference type="ARBA" id="ARBA00010519"/>
    </source>
</evidence>
<dbReference type="GO" id="GO:0016020">
    <property type="term" value="C:membrane"/>
    <property type="evidence" value="ECO:0007669"/>
    <property type="project" value="UniProtKB-SubCell"/>
</dbReference>
<evidence type="ECO:0000256" key="3">
    <source>
        <dbReference type="ARBA" id="ARBA00016612"/>
    </source>
</evidence>
<evidence type="ECO:0000256" key="1">
    <source>
        <dbReference type="ARBA" id="ARBA00004141"/>
    </source>
</evidence>
<accession>A0A481MVI8</accession>
<proteinExistence type="inferred from homology"/>
<dbReference type="Pfam" id="PF00420">
    <property type="entry name" value="Oxidored_q2"/>
    <property type="match status" value="1"/>
</dbReference>
<evidence type="ECO:0000256" key="9">
    <source>
        <dbReference type="ARBA" id="ARBA00031586"/>
    </source>
</evidence>
<feature type="transmembrane region" description="Helical" evidence="10">
    <location>
        <begin position="7"/>
        <end position="25"/>
    </location>
</feature>
<organism evidence="11">
    <name type="scientific">Cellana radiata</name>
    <dbReference type="NCBI Taxonomy" id="351208"/>
    <lineage>
        <taxon>Eukaryota</taxon>
        <taxon>Metazoa</taxon>
        <taxon>Spiralia</taxon>
        <taxon>Lophotrochozoa</taxon>
        <taxon>Mollusca</taxon>
        <taxon>Gastropoda</taxon>
        <taxon>Patellogastropoda</taxon>
        <taxon>Lottioidea</taxon>
        <taxon>Nacellidae</taxon>
        <taxon>Cellana</taxon>
    </lineage>
</organism>
<name>A0A481MVI8_9GAST</name>
<evidence type="ECO:0000256" key="4">
    <source>
        <dbReference type="ARBA" id="ARBA00022692"/>
    </source>
</evidence>
<keyword evidence="11" id="KW-0496">Mitochondrion</keyword>
<evidence type="ECO:0000256" key="6">
    <source>
        <dbReference type="ARBA" id="ARBA00022989"/>
    </source>
</evidence>
<geneLocation type="mitochondrion" evidence="11"/>
<evidence type="ECO:0000256" key="7">
    <source>
        <dbReference type="ARBA" id="ARBA00023027"/>
    </source>
</evidence>
<keyword evidence="5" id="KW-1278">Translocase</keyword>
<evidence type="ECO:0000256" key="10">
    <source>
        <dbReference type="SAM" id="Phobius"/>
    </source>
</evidence>
<feature type="transmembrane region" description="Helical" evidence="10">
    <location>
        <begin position="62"/>
        <end position="84"/>
    </location>
</feature>
<dbReference type="InterPro" id="IPR039428">
    <property type="entry name" value="NUOK/Mnh_C1-like"/>
</dbReference>
<evidence type="ECO:0000256" key="8">
    <source>
        <dbReference type="ARBA" id="ARBA00023136"/>
    </source>
</evidence>
<keyword evidence="8 10" id="KW-0472">Membrane</keyword>
<keyword evidence="7" id="KW-0520">NAD</keyword>